<name>A0A8S9QMY6_BRACR</name>
<feature type="domain" description="Arabidopsis retrotransposon Orf1 C-terminal" evidence="3">
    <location>
        <begin position="234"/>
        <end position="544"/>
    </location>
</feature>
<dbReference type="AlphaFoldDB" id="A0A8S9QMY6"/>
<comment type="caution">
    <text evidence="4">The sequence shown here is derived from an EMBL/GenBank/DDBJ whole genome shotgun (WGS) entry which is preliminary data.</text>
</comment>
<keyword evidence="1" id="KW-0175">Coiled coil</keyword>
<feature type="compositionally biased region" description="Basic and acidic residues" evidence="2">
    <location>
        <begin position="163"/>
        <end position="172"/>
    </location>
</feature>
<dbReference type="Proteomes" id="UP000712600">
    <property type="component" value="Unassembled WGS sequence"/>
</dbReference>
<sequence length="669" mass="76043">MDLLLSNQAKQEQMNFVGGPSQEVHPKVNEVDGLEGKEELYFINNNGTWYRKEPNFQYNNYQQRSYSNNQQRGYQSKQNTQQGSCQPRQNISPSFSNHGNQSTQAQGSSSQAPASDTICFLDSTCHFLSSKARLGKAYISCWVVDSMVQMGRKDQHKIEAEKQELAKQETARHGKHLTSVSTTGGTSRQQALAAKKRDGKQVVTAEGVDASGRRSAPPKRSKEPKGKGIALPQVEENEDITEEDQAPLKKSKVSKGKKVDTERDRTKTPTEYELYEHLKNGVLWPPTRFADIKIMEELEIGDDIKQMFEHMNMQSFFTMAYPTYEDESCQFLASLEATFQTTKHVRQGWGKIKFKIHGKAYYMTFKEIGQALGLKDLEESSIPIPYDATKEENIAKMVWKMLAGKSRKVSRDKNASIRHPSVRYLHRLIVHTIFPRKEPGTVNDEELQLLHQTVQHYAHPSQLPLVSTDFYKNFGMVGFFVKRLIHYKEWAWTMSDSEPQIGIGGLITPLLKFKDIPLEDDPTGPAFMDGSYLKKAQYFSGRGEKTLAEEFGSVAKATDLDFVYVSPSKATKDDKDAKVPAYRRGCRGRCTVKDEDASDKKKAVQAEAALKRKEKADTKRKEAELKKQKLAELKNQEVEAKRKEAELKKQKLAELKKQKHAKLKKQKHA</sequence>
<dbReference type="Pfam" id="PF03078">
    <property type="entry name" value="ATHILA"/>
    <property type="match status" value="1"/>
</dbReference>
<dbReference type="EMBL" id="QGKX02000996">
    <property type="protein sequence ID" value="KAF3555312.1"/>
    <property type="molecule type" value="Genomic_DNA"/>
</dbReference>
<reference evidence="4" key="1">
    <citation type="submission" date="2019-12" db="EMBL/GenBank/DDBJ databases">
        <title>Genome sequencing and annotation of Brassica cretica.</title>
        <authorList>
            <person name="Studholme D.J."/>
            <person name="Sarris P."/>
        </authorList>
    </citation>
    <scope>NUCLEOTIDE SEQUENCE</scope>
    <source>
        <strain evidence="4">PFS-109/04</strain>
        <tissue evidence="4">Leaf</tissue>
    </source>
</reference>
<feature type="compositionally biased region" description="Polar residues" evidence="2">
    <location>
        <begin position="73"/>
        <end position="100"/>
    </location>
</feature>
<feature type="compositionally biased region" description="Acidic residues" evidence="2">
    <location>
        <begin position="235"/>
        <end position="245"/>
    </location>
</feature>
<protein>
    <recommendedName>
        <fullName evidence="3">Arabidopsis retrotransposon Orf1 C-terminal domain-containing protein</fullName>
    </recommendedName>
</protein>
<gene>
    <name evidence="4" type="ORF">F2Q69_00016264</name>
</gene>
<feature type="coiled-coil region" evidence="1">
    <location>
        <begin position="606"/>
        <end position="665"/>
    </location>
</feature>
<evidence type="ECO:0000313" key="5">
    <source>
        <dbReference type="Proteomes" id="UP000712600"/>
    </source>
</evidence>
<feature type="region of interest" description="Disordered" evidence="2">
    <location>
        <begin position="163"/>
        <end position="265"/>
    </location>
</feature>
<feature type="compositionally biased region" description="Polar residues" evidence="2">
    <location>
        <begin position="178"/>
        <end position="190"/>
    </location>
</feature>
<evidence type="ECO:0000313" key="4">
    <source>
        <dbReference type="EMBL" id="KAF3555312.1"/>
    </source>
</evidence>
<evidence type="ECO:0000259" key="3">
    <source>
        <dbReference type="Pfam" id="PF03078"/>
    </source>
</evidence>
<feature type="region of interest" description="Disordered" evidence="2">
    <location>
        <begin position="66"/>
        <end position="113"/>
    </location>
</feature>
<evidence type="ECO:0000256" key="1">
    <source>
        <dbReference type="SAM" id="Coils"/>
    </source>
</evidence>
<feature type="compositionally biased region" description="Low complexity" evidence="2">
    <location>
        <begin position="101"/>
        <end position="113"/>
    </location>
</feature>
<organism evidence="4 5">
    <name type="scientific">Brassica cretica</name>
    <name type="common">Mustard</name>
    <dbReference type="NCBI Taxonomy" id="69181"/>
    <lineage>
        <taxon>Eukaryota</taxon>
        <taxon>Viridiplantae</taxon>
        <taxon>Streptophyta</taxon>
        <taxon>Embryophyta</taxon>
        <taxon>Tracheophyta</taxon>
        <taxon>Spermatophyta</taxon>
        <taxon>Magnoliopsida</taxon>
        <taxon>eudicotyledons</taxon>
        <taxon>Gunneridae</taxon>
        <taxon>Pentapetalae</taxon>
        <taxon>rosids</taxon>
        <taxon>malvids</taxon>
        <taxon>Brassicales</taxon>
        <taxon>Brassicaceae</taxon>
        <taxon>Brassiceae</taxon>
        <taxon>Brassica</taxon>
    </lineage>
</organism>
<proteinExistence type="predicted"/>
<evidence type="ECO:0000256" key="2">
    <source>
        <dbReference type="SAM" id="MobiDB-lite"/>
    </source>
</evidence>
<accession>A0A8S9QMY6</accession>
<dbReference type="InterPro" id="IPR004312">
    <property type="entry name" value="ATHILA_Orf1_C"/>
</dbReference>